<comment type="function">
    <text evidence="8">Part of a membrane-bound complex that couples electron transfer with translocation of ions across the membrane.</text>
</comment>
<dbReference type="HAMAP" id="MF_00478">
    <property type="entry name" value="RsxE_RnfE"/>
    <property type="match status" value="1"/>
</dbReference>
<gene>
    <name evidence="8" type="primary">rnfE</name>
    <name evidence="9" type="ORF">ENV30_05815</name>
</gene>
<keyword evidence="4 8" id="KW-1278">Translocase</keyword>
<comment type="similarity">
    <text evidence="8">Belongs to the NqrDE/RnfAE family.</text>
</comment>
<evidence type="ECO:0000256" key="6">
    <source>
        <dbReference type="ARBA" id="ARBA00022989"/>
    </source>
</evidence>
<keyword evidence="3 8" id="KW-0812">Transmembrane</keyword>
<dbReference type="EC" id="7.-.-.-" evidence="8"/>
<comment type="subunit">
    <text evidence="8">The complex is composed of six subunits: RnfA, RnfB, RnfC, RnfD, RnfE and RnfG.</text>
</comment>
<dbReference type="NCBIfam" id="NF009070">
    <property type="entry name" value="PRK12405.1"/>
    <property type="match status" value="1"/>
</dbReference>
<feature type="transmembrane region" description="Helical" evidence="8">
    <location>
        <begin position="71"/>
        <end position="91"/>
    </location>
</feature>
<feature type="transmembrane region" description="Helical" evidence="8">
    <location>
        <begin position="125"/>
        <end position="147"/>
    </location>
</feature>
<dbReference type="InterPro" id="IPR003667">
    <property type="entry name" value="NqrDE/RnfAE"/>
</dbReference>
<dbReference type="Pfam" id="PF02508">
    <property type="entry name" value="Rnf-Nqr"/>
    <property type="match status" value="1"/>
</dbReference>
<proteinExistence type="inferred from homology"/>
<dbReference type="PANTHER" id="PTHR30586">
    <property type="entry name" value="ELECTRON TRANSPORT COMPLEX PROTEIN RNFE"/>
    <property type="match status" value="1"/>
</dbReference>
<evidence type="ECO:0000256" key="4">
    <source>
        <dbReference type="ARBA" id="ARBA00022967"/>
    </source>
</evidence>
<keyword evidence="5 8" id="KW-0249">Electron transport</keyword>
<evidence type="ECO:0000256" key="5">
    <source>
        <dbReference type="ARBA" id="ARBA00022982"/>
    </source>
</evidence>
<feature type="transmembrane region" description="Helical" evidence="8">
    <location>
        <begin position="97"/>
        <end position="113"/>
    </location>
</feature>
<dbReference type="PANTHER" id="PTHR30586:SF0">
    <property type="entry name" value="ION-TRANSLOCATING OXIDOREDUCTASE COMPLEX SUBUNIT E"/>
    <property type="match status" value="1"/>
</dbReference>
<organism evidence="9">
    <name type="scientific">Candidatus Caldatribacterium californiense</name>
    <dbReference type="NCBI Taxonomy" id="1454726"/>
    <lineage>
        <taxon>Bacteria</taxon>
        <taxon>Pseudomonadati</taxon>
        <taxon>Atribacterota</taxon>
        <taxon>Atribacteria</taxon>
        <taxon>Atribacterales</taxon>
        <taxon>Candidatus Caldatribacteriaceae</taxon>
        <taxon>Candidatus Caldatribacterium</taxon>
    </lineage>
</organism>
<reference evidence="9" key="1">
    <citation type="journal article" date="2020" name="mSystems">
        <title>Genome- and Community-Level Interaction Insights into Carbon Utilization and Element Cycling Functions of Hydrothermarchaeota in Hydrothermal Sediment.</title>
        <authorList>
            <person name="Zhou Z."/>
            <person name="Liu Y."/>
            <person name="Xu W."/>
            <person name="Pan J."/>
            <person name="Luo Z.H."/>
            <person name="Li M."/>
        </authorList>
    </citation>
    <scope>NUCLEOTIDE SEQUENCE [LARGE SCALE GENOMIC DNA]</scope>
    <source>
        <strain evidence="9">SpSt-747</strain>
    </source>
</reference>
<dbReference type="GO" id="GO:0022900">
    <property type="term" value="P:electron transport chain"/>
    <property type="evidence" value="ECO:0007669"/>
    <property type="project" value="UniProtKB-UniRule"/>
</dbReference>
<feature type="transmembrane region" description="Helical" evidence="8">
    <location>
        <begin position="39"/>
        <end position="59"/>
    </location>
</feature>
<dbReference type="EMBL" id="DTFV01000083">
    <property type="protein sequence ID" value="HGI30808.1"/>
    <property type="molecule type" value="Genomic_DNA"/>
</dbReference>
<name>A0A7V4DDW4_9BACT</name>
<evidence type="ECO:0000256" key="1">
    <source>
        <dbReference type="ARBA" id="ARBA00004127"/>
    </source>
</evidence>
<evidence type="ECO:0000256" key="7">
    <source>
        <dbReference type="ARBA" id="ARBA00023136"/>
    </source>
</evidence>
<comment type="caution">
    <text evidence="9">The sequence shown here is derived from an EMBL/GenBank/DDBJ whole genome shotgun (WGS) entry which is preliminary data.</text>
</comment>
<keyword evidence="8" id="KW-1003">Cell membrane</keyword>
<evidence type="ECO:0000256" key="2">
    <source>
        <dbReference type="ARBA" id="ARBA00022448"/>
    </source>
</evidence>
<feature type="transmembrane region" description="Helical" evidence="8">
    <location>
        <begin position="12"/>
        <end position="33"/>
    </location>
</feature>
<dbReference type="NCBIfam" id="TIGR01948">
    <property type="entry name" value="rnfE"/>
    <property type="match status" value="1"/>
</dbReference>
<protein>
    <recommendedName>
        <fullName evidence="8">Ion-translocating oxidoreductase complex subunit E</fullName>
        <ecNumber evidence="8">7.-.-.-</ecNumber>
    </recommendedName>
    <alternativeName>
        <fullName evidence="8">Rnf electron transport complex subunit E</fullName>
    </alternativeName>
</protein>
<dbReference type="AlphaFoldDB" id="A0A7V4DDW4"/>
<sequence>MREFWHYFRNGLLGENPVLKLMIGLCSVLAVSVRVENCLGMGAAVIFVLTCSSLVISLIRNFVPNEVRIPIFIVVISTFTTIVDLVMKAYLPPLSKAMGIFIPLIVVNCIIMARAEAFASRKPPLLAVADALGMGVGYTLVITAIGVVRELFGYGEILSHPVFPRAYQGMMAMILPPGAFLLIGISIALLNWSLRKVKS</sequence>
<evidence type="ECO:0000256" key="8">
    <source>
        <dbReference type="HAMAP-Rule" id="MF_00478"/>
    </source>
</evidence>
<dbReference type="GO" id="GO:0012505">
    <property type="term" value="C:endomembrane system"/>
    <property type="evidence" value="ECO:0007669"/>
    <property type="project" value="UniProtKB-SubCell"/>
</dbReference>
<accession>A0A7V4DDW4</accession>
<keyword evidence="6 8" id="KW-1133">Transmembrane helix</keyword>
<keyword evidence="7 8" id="KW-0472">Membrane</keyword>
<feature type="transmembrane region" description="Helical" evidence="8">
    <location>
        <begin position="167"/>
        <end position="190"/>
    </location>
</feature>
<dbReference type="GO" id="GO:0005886">
    <property type="term" value="C:plasma membrane"/>
    <property type="evidence" value="ECO:0007669"/>
    <property type="project" value="UniProtKB-SubCell"/>
</dbReference>
<comment type="subcellular location">
    <subcellularLocation>
        <location evidence="8">Cell membrane</location>
        <topology evidence="8">Multi-pass membrane protein</topology>
    </subcellularLocation>
    <subcellularLocation>
        <location evidence="1">Endomembrane system</location>
        <topology evidence="1">Multi-pass membrane protein</topology>
    </subcellularLocation>
</comment>
<dbReference type="PIRSF" id="PIRSF006102">
    <property type="entry name" value="NQR_DE"/>
    <property type="match status" value="1"/>
</dbReference>
<dbReference type="InterPro" id="IPR010968">
    <property type="entry name" value="RnfE"/>
</dbReference>
<evidence type="ECO:0000313" key="9">
    <source>
        <dbReference type="EMBL" id="HGI30808.1"/>
    </source>
</evidence>
<evidence type="ECO:0000256" key="3">
    <source>
        <dbReference type="ARBA" id="ARBA00022692"/>
    </source>
</evidence>
<keyword evidence="2 8" id="KW-0813">Transport</keyword>